<feature type="transmembrane region" description="Helical" evidence="1">
    <location>
        <begin position="426"/>
        <end position="442"/>
    </location>
</feature>
<feature type="transmembrane region" description="Helical" evidence="1">
    <location>
        <begin position="180"/>
        <end position="200"/>
    </location>
</feature>
<feature type="transmembrane region" description="Helical" evidence="1">
    <location>
        <begin position="151"/>
        <end position="171"/>
    </location>
</feature>
<keyword evidence="1" id="KW-0472">Membrane</keyword>
<dbReference type="AlphaFoldDB" id="A0A5Q2RHS7"/>
<evidence type="ECO:0000313" key="2">
    <source>
        <dbReference type="EMBL" id="QGG95353.1"/>
    </source>
</evidence>
<feature type="transmembrane region" description="Helical" evidence="1">
    <location>
        <begin position="371"/>
        <end position="389"/>
    </location>
</feature>
<proteinExistence type="predicted"/>
<dbReference type="RefSeq" id="WP_153759461.1">
    <property type="nucleotide sequence ID" value="NZ_CP045851.1"/>
</dbReference>
<evidence type="ECO:0008006" key="4">
    <source>
        <dbReference type="Google" id="ProtNLM"/>
    </source>
</evidence>
<feature type="transmembrane region" description="Helical" evidence="1">
    <location>
        <begin position="398"/>
        <end position="420"/>
    </location>
</feature>
<feature type="transmembrane region" description="Helical" evidence="1">
    <location>
        <begin position="220"/>
        <end position="241"/>
    </location>
</feature>
<sequence>MDPVPATEAAPGPPPVPRPVRLAAAVGLLAALLPFCWLLTAGTFELLAPQPRAADFHEAQARSWLEGRWDLDPGVLGIEAFEIDGREQTYFGIVPTLLRVPVVAITDRLDGRLTQLSMVGAVCVLAGAATSLGWSVRWAVRGDRAVDRRDLVVAGATTGVVVAGSVVLYLAGRAWVYHEALLWGSAWALVSLAALVRHLAGGSLPALGVAGAAAVAALHSRASVGAGALVALGLVGGAELVALGAARWRTRPWRLAGGGRQVVALLAVTGTVAVGSYAAVNLARFGEPFRLPLEAQTYVRISEERQEVLDANDGSLFGPQFVPTTALQYLRPDGVALGRTYPFIGFRDGVDVVGDVAFDTLDPTASLPSSTPLLALGSVAGLGVLAVAWRRGHPLRCLALPAVGSAASALGVLTIGYVAHRYTTDVLPFLLVTTLPAVHVAIERAGRHGRRTVVVATVAIAALAAWGVAANGALGLLYQRQEAPDVSEALRGALVSDQVSVAEAVPGATAPRVRWVEELPRDVTAGDLVALDDCRGVYWGEGDRWRGVERTEEAGGWTLHVPWPEGAQPGELWPLLGSGDADGANALVAEVREDEVRIGYVWDDPDGRHVDLGRWVPRRARSTVTAVFDPVTVEIRVQVDDRLAFEGYRFHPRDGVAPGRSLAGGPVQTLTPDVEVQPRDSDLCERLRSSG</sequence>
<organism evidence="2 3">
    <name type="scientific">Actinomarinicola tropica</name>
    <dbReference type="NCBI Taxonomy" id="2789776"/>
    <lineage>
        <taxon>Bacteria</taxon>
        <taxon>Bacillati</taxon>
        <taxon>Actinomycetota</taxon>
        <taxon>Acidimicrobiia</taxon>
        <taxon>Acidimicrobiales</taxon>
        <taxon>Iamiaceae</taxon>
        <taxon>Actinomarinicola</taxon>
    </lineage>
</organism>
<evidence type="ECO:0000256" key="1">
    <source>
        <dbReference type="SAM" id="Phobius"/>
    </source>
</evidence>
<name>A0A5Q2RHS7_9ACTN</name>
<feature type="transmembrane region" description="Helical" evidence="1">
    <location>
        <begin position="20"/>
        <end position="40"/>
    </location>
</feature>
<feature type="transmembrane region" description="Helical" evidence="1">
    <location>
        <begin position="454"/>
        <end position="478"/>
    </location>
</feature>
<feature type="transmembrane region" description="Helical" evidence="1">
    <location>
        <begin position="262"/>
        <end position="283"/>
    </location>
</feature>
<feature type="transmembrane region" description="Helical" evidence="1">
    <location>
        <begin position="118"/>
        <end position="139"/>
    </location>
</feature>
<evidence type="ECO:0000313" key="3">
    <source>
        <dbReference type="Proteomes" id="UP000334019"/>
    </source>
</evidence>
<keyword evidence="3" id="KW-1185">Reference proteome</keyword>
<accession>A0A5Q2RHS7</accession>
<keyword evidence="1" id="KW-1133">Transmembrane helix</keyword>
<dbReference type="Proteomes" id="UP000334019">
    <property type="component" value="Chromosome"/>
</dbReference>
<keyword evidence="1" id="KW-0812">Transmembrane</keyword>
<protein>
    <recommendedName>
        <fullName evidence="4">Glycosyltransferase RgtA/B/C/D-like domain-containing protein</fullName>
    </recommendedName>
</protein>
<gene>
    <name evidence="2" type="ORF">GH723_09730</name>
</gene>
<reference evidence="2 3" key="1">
    <citation type="submission" date="2019-11" db="EMBL/GenBank/DDBJ databases">
        <authorList>
            <person name="He Y."/>
        </authorList>
    </citation>
    <scope>NUCLEOTIDE SEQUENCE [LARGE SCALE GENOMIC DNA]</scope>
    <source>
        <strain evidence="2 3">SCSIO 58843</strain>
    </source>
</reference>
<dbReference type="EMBL" id="CP045851">
    <property type="protein sequence ID" value="QGG95353.1"/>
    <property type="molecule type" value="Genomic_DNA"/>
</dbReference>
<dbReference type="KEGG" id="atq:GH723_09730"/>